<feature type="transmembrane region" description="Helical" evidence="7">
    <location>
        <begin position="79"/>
        <end position="96"/>
    </location>
</feature>
<organism evidence="9 10">
    <name type="scientific">Longispora fulva</name>
    <dbReference type="NCBI Taxonomy" id="619741"/>
    <lineage>
        <taxon>Bacteria</taxon>
        <taxon>Bacillati</taxon>
        <taxon>Actinomycetota</taxon>
        <taxon>Actinomycetes</taxon>
        <taxon>Micromonosporales</taxon>
        <taxon>Micromonosporaceae</taxon>
        <taxon>Longispora</taxon>
    </lineage>
</organism>
<dbReference type="InterPro" id="IPR004638">
    <property type="entry name" value="EmrB-like"/>
</dbReference>
<dbReference type="EMBL" id="JADOUF010000001">
    <property type="protein sequence ID" value="MBG6140154.1"/>
    <property type="molecule type" value="Genomic_DNA"/>
</dbReference>
<evidence type="ECO:0000256" key="1">
    <source>
        <dbReference type="ARBA" id="ARBA00004651"/>
    </source>
</evidence>
<evidence type="ECO:0000313" key="10">
    <source>
        <dbReference type="Proteomes" id="UP000622552"/>
    </source>
</evidence>
<dbReference type="PROSITE" id="PS50850">
    <property type="entry name" value="MFS"/>
    <property type="match status" value="1"/>
</dbReference>
<evidence type="ECO:0000256" key="2">
    <source>
        <dbReference type="ARBA" id="ARBA00022448"/>
    </source>
</evidence>
<evidence type="ECO:0000256" key="3">
    <source>
        <dbReference type="ARBA" id="ARBA00022475"/>
    </source>
</evidence>
<keyword evidence="3" id="KW-1003">Cell membrane</keyword>
<feature type="transmembrane region" description="Helical" evidence="7">
    <location>
        <begin position="332"/>
        <end position="350"/>
    </location>
</feature>
<evidence type="ECO:0000256" key="6">
    <source>
        <dbReference type="ARBA" id="ARBA00023136"/>
    </source>
</evidence>
<comment type="caution">
    <text evidence="9">The sequence shown here is derived from an EMBL/GenBank/DDBJ whole genome shotgun (WGS) entry which is preliminary data.</text>
</comment>
<protein>
    <submittedName>
        <fullName evidence="9">EmrB/QacA subfamily drug resistance transporter</fullName>
    </submittedName>
</protein>
<dbReference type="Gene3D" id="1.20.1720.10">
    <property type="entry name" value="Multidrug resistance protein D"/>
    <property type="match status" value="1"/>
</dbReference>
<dbReference type="Proteomes" id="UP000622552">
    <property type="component" value="Unassembled WGS sequence"/>
</dbReference>
<evidence type="ECO:0000256" key="4">
    <source>
        <dbReference type="ARBA" id="ARBA00022692"/>
    </source>
</evidence>
<feature type="transmembrane region" description="Helical" evidence="7">
    <location>
        <begin position="48"/>
        <end position="67"/>
    </location>
</feature>
<dbReference type="GO" id="GO:0005886">
    <property type="term" value="C:plasma membrane"/>
    <property type="evidence" value="ECO:0007669"/>
    <property type="project" value="UniProtKB-SubCell"/>
</dbReference>
<feature type="transmembrane region" description="Helical" evidence="7">
    <location>
        <begin position="169"/>
        <end position="189"/>
    </location>
</feature>
<keyword evidence="2" id="KW-0813">Transport</keyword>
<feature type="transmembrane region" description="Helical" evidence="7">
    <location>
        <begin position="304"/>
        <end position="325"/>
    </location>
</feature>
<dbReference type="AlphaFoldDB" id="A0A8J7GJ15"/>
<sequence length="512" mass="53033">MDSAVIHRRRWATLGVLCVSLLIIGLDNTVLNVALATLQRELDATAGQLQWIVDSYTLAFAGLLLLAGAWGDKYGRRKALLIGLLIFGGSSLWAALCETPTQLIAARAVMGVGAALIMPSTLSILTNSFTDQRERKSAIGIWAGVSGIGIAAGPALGGYLLDHFSWSSVFYINVFVVVAGLAGTLFIVPESRDAGAPKLDLVGGLLSVVGLVALVWAIIEAPGAGWGATKVVVGFGVAAVTLLAFAGWELRHRNPMLDMRFFANRRFSVPAIAVTLVFFVLMGSAFFLSIYLQTVMGYDALEAGLRIMPIAAGLVFGAPLAMGIAQRIGEKVPVVFGLVLLAASFVVIAGTEVHSGYGRVLTSVLIMGFGMSFAMAPATEAVMGSLPVEKAGVGSAVNDAVRQIGGALGVAVLGSIINSVYRHRMVDAVAGLPAQARDAAKDNVQGAMHVAAGLPPQAGGPLTGTAFDAFVNGLHVVAWVSVALCVVGAVVAAVWLPAHAAVAEEPELVEAK</sequence>
<dbReference type="RefSeq" id="WP_197006728.1">
    <property type="nucleotide sequence ID" value="NZ_BONS01000006.1"/>
</dbReference>
<evidence type="ECO:0000313" key="9">
    <source>
        <dbReference type="EMBL" id="MBG6140154.1"/>
    </source>
</evidence>
<dbReference type="SUPFAM" id="SSF103473">
    <property type="entry name" value="MFS general substrate transporter"/>
    <property type="match status" value="1"/>
</dbReference>
<feature type="transmembrane region" description="Helical" evidence="7">
    <location>
        <begin position="231"/>
        <end position="250"/>
    </location>
</feature>
<dbReference type="InterPro" id="IPR020846">
    <property type="entry name" value="MFS_dom"/>
</dbReference>
<name>A0A8J7GJ15_9ACTN</name>
<feature type="transmembrane region" description="Helical" evidence="7">
    <location>
        <begin position="137"/>
        <end position="157"/>
    </location>
</feature>
<keyword evidence="5 7" id="KW-1133">Transmembrane helix</keyword>
<reference evidence="9" key="1">
    <citation type="submission" date="2020-11" db="EMBL/GenBank/DDBJ databases">
        <title>Sequencing the genomes of 1000 actinobacteria strains.</title>
        <authorList>
            <person name="Klenk H.-P."/>
        </authorList>
    </citation>
    <scope>NUCLEOTIDE SEQUENCE</scope>
    <source>
        <strain evidence="9">DSM 45356</strain>
    </source>
</reference>
<dbReference type="NCBIfam" id="TIGR00711">
    <property type="entry name" value="efflux_EmrB"/>
    <property type="match status" value="1"/>
</dbReference>
<accession>A0A8J7GJ15</accession>
<feature type="transmembrane region" description="Helical" evidence="7">
    <location>
        <begin position="201"/>
        <end position="219"/>
    </location>
</feature>
<dbReference type="CDD" id="cd17321">
    <property type="entry name" value="MFS_MMR_MDR_like"/>
    <property type="match status" value="1"/>
</dbReference>
<keyword evidence="4 7" id="KW-0812">Transmembrane</keyword>
<evidence type="ECO:0000256" key="7">
    <source>
        <dbReference type="SAM" id="Phobius"/>
    </source>
</evidence>
<feature type="transmembrane region" description="Helical" evidence="7">
    <location>
        <begin position="271"/>
        <end position="292"/>
    </location>
</feature>
<dbReference type="Pfam" id="PF07690">
    <property type="entry name" value="MFS_1"/>
    <property type="match status" value="1"/>
</dbReference>
<feature type="domain" description="Major facilitator superfamily (MFS) profile" evidence="8">
    <location>
        <begin position="13"/>
        <end position="500"/>
    </location>
</feature>
<proteinExistence type="predicted"/>
<feature type="transmembrane region" description="Helical" evidence="7">
    <location>
        <begin position="102"/>
        <end position="125"/>
    </location>
</feature>
<comment type="subcellular location">
    <subcellularLocation>
        <location evidence="1">Cell membrane</location>
        <topology evidence="1">Multi-pass membrane protein</topology>
    </subcellularLocation>
</comment>
<keyword evidence="10" id="KW-1185">Reference proteome</keyword>
<dbReference type="PANTHER" id="PTHR42718">
    <property type="entry name" value="MAJOR FACILITATOR SUPERFAMILY MULTIDRUG TRANSPORTER MFSC"/>
    <property type="match status" value="1"/>
</dbReference>
<dbReference type="InterPro" id="IPR036259">
    <property type="entry name" value="MFS_trans_sf"/>
</dbReference>
<feature type="transmembrane region" description="Helical" evidence="7">
    <location>
        <begin position="476"/>
        <end position="498"/>
    </location>
</feature>
<dbReference type="GO" id="GO:0022857">
    <property type="term" value="F:transmembrane transporter activity"/>
    <property type="evidence" value="ECO:0007669"/>
    <property type="project" value="InterPro"/>
</dbReference>
<feature type="transmembrane region" description="Helical" evidence="7">
    <location>
        <begin position="12"/>
        <end position="36"/>
    </location>
</feature>
<keyword evidence="6 7" id="KW-0472">Membrane</keyword>
<dbReference type="InterPro" id="IPR011701">
    <property type="entry name" value="MFS"/>
</dbReference>
<gene>
    <name evidence="9" type="ORF">IW245_006348</name>
</gene>
<dbReference type="PANTHER" id="PTHR42718:SF42">
    <property type="entry name" value="EXPORT PROTEIN"/>
    <property type="match status" value="1"/>
</dbReference>
<evidence type="ECO:0000256" key="5">
    <source>
        <dbReference type="ARBA" id="ARBA00022989"/>
    </source>
</evidence>
<dbReference type="Gene3D" id="1.20.1250.20">
    <property type="entry name" value="MFS general substrate transporter like domains"/>
    <property type="match status" value="1"/>
</dbReference>
<evidence type="ECO:0000259" key="8">
    <source>
        <dbReference type="PROSITE" id="PS50850"/>
    </source>
</evidence>
<feature type="transmembrane region" description="Helical" evidence="7">
    <location>
        <begin position="356"/>
        <end position="376"/>
    </location>
</feature>